<dbReference type="EMBL" id="JBBCAQ010000003">
    <property type="protein sequence ID" value="KAK7604780.1"/>
    <property type="molecule type" value="Genomic_DNA"/>
</dbReference>
<protein>
    <submittedName>
        <fullName evidence="2">Uncharacterized protein</fullName>
    </submittedName>
</protein>
<organism evidence="2 3">
    <name type="scientific">Parthenolecanium corni</name>
    <dbReference type="NCBI Taxonomy" id="536013"/>
    <lineage>
        <taxon>Eukaryota</taxon>
        <taxon>Metazoa</taxon>
        <taxon>Ecdysozoa</taxon>
        <taxon>Arthropoda</taxon>
        <taxon>Hexapoda</taxon>
        <taxon>Insecta</taxon>
        <taxon>Pterygota</taxon>
        <taxon>Neoptera</taxon>
        <taxon>Paraneoptera</taxon>
        <taxon>Hemiptera</taxon>
        <taxon>Sternorrhyncha</taxon>
        <taxon>Coccoidea</taxon>
        <taxon>Coccidae</taxon>
        <taxon>Parthenolecanium</taxon>
    </lineage>
</organism>
<gene>
    <name evidence="2" type="ORF">V9T40_005966</name>
</gene>
<proteinExistence type="predicted"/>
<dbReference type="AlphaFoldDB" id="A0AAN9TXH3"/>
<name>A0AAN9TXH3_9HEMI</name>
<sequence>MNILPRCFVLIVCFVYYRLTSSQSLEPDPIEKLHQVLLDSSDIRAYKTFLKYSIPEASSGKNLFKMTDSLGEDCIRTAKVIVQSYIKPSINARTVIVMFQSYIRALNEKANSSFQKKVNATCEYLNEEVKKYPSVYPNFQELKSKVELPKPVKNYINEIPFVQNITKDWLFNIKVALENADDRETIKYEIVKQFHRYKTRPSDENGLDFRGTARAVTQLSQNATLKSTVDSTFVEALEDYIEELFQPNTDRYVAIYTPEFVKKVDQYFLKNSVLKDEYKIIKKQIIDEKKNTDFNE</sequence>
<feature type="chain" id="PRO_5042814101" evidence="1">
    <location>
        <begin position="23"/>
        <end position="296"/>
    </location>
</feature>
<evidence type="ECO:0000313" key="2">
    <source>
        <dbReference type="EMBL" id="KAK7604780.1"/>
    </source>
</evidence>
<reference evidence="2 3" key="1">
    <citation type="submission" date="2024-03" db="EMBL/GenBank/DDBJ databases">
        <title>Adaptation during the transition from Ophiocordyceps entomopathogen to insect associate is accompanied by gene loss and intensified selection.</title>
        <authorList>
            <person name="Ward C.M."/>
            <person name="Onetto C.A."/>
            <person name="Borneman A.R."/>
        </authorList>
    </citation>
    <scope>NUCLEOTIDE SEQUENCE [LARGE SCALE GENOMIC DNA]</scope>
    <source>
        <strain evidence="2">AWRI1</strain>
        <tissue evidence="2">Single Adult Female</tissue>
    </source>
</reference>
<dbReference type="Proteomes" id="UP001367676">
    <property type="component" value="Unassembled WGS sequence"/>
</dbReference>
<evidence type="ECO:0000256" key="1">
    <source>
        <dbReference type="SAM" id="SignalP"/>
    </source>
</evidence>
<accession>A0AAN9TXH3</accession>
<feature type="signal peptide" evidence="1">
    <location>
        <begin position="1"/>
        <end position="22"/>
    </location>
</feature>
<evidence type="ECO:0000313" key="3">
    <source>
        <dbReference type="Proteomes" id="UP001367676"/>
    </source>
</evidence>
<comment type="caution">
    <text evidence="2">The sequence shown here is derived from an EMBL/GenBank/DDBJ whole genome shotgun (WGS) entry which is preliminary data.</text>
</comment>
<keyword evidence="1" id="KW-0732">Signal</keyword>
<keyword evidence="3" id="KW-1185">Reference proteome</keyword>